<dbReference type="SUPFAM" id="SSF48264">
    <property type="entry name" value="Cytochrome P450"/>
    <property type="match status" value="1"/>
</dbReference>
<dbReference type="RefSeq" id="WP_086990400.1">
    <property type="nucleotide sequence ID" value="NZ_FUHU01000004.1"/>
</dbReference>
<dbReference type="GeneID" id="303171806"/>
<keyword evidence="4" id="KW-1185">Reference proteome</keyword>
<dbReference type="InterPro" id="IPR002397">
    <property type="entry name" value="Cyt_P450_B"/>
</dbReference>
<dbReference type="Pfam" id="PF00067">
    <property type="entry name" value="p450"/>
    <property type="match status" value="1"/>
</dbReference>
<keyword evidence="2" id="KW-0408">Iron</keyword>
<dbReference type="PANTHER" id="PTHR46696:SF1">
    <property type="entry name" value="CYTOCHROME P450 YJIB-RELATED"/>
    <property type="match status" value="1"/>
</dbReference>
<evidence type="ECO:0000256" key="2">
    <source>
        <dbReference type="RuleBase" id="RU000461"/>
    </source>
</evidence>
<protein>
    <submittedName>
        <fullName evidence="3">Putative cytochrome P450 hydroxylase</fullName>
    </submittedName>
</protein>
<gene>
    <name evidence="3" type="ORF">CZ674_01130</name>
</gene>
<proteinExistence type="inferred from homology"/>
<dbReference type="PRINTS" id="PR00359">
    <property type="entry name" value="BP450"/>
</dbReference>
<dbReference type="InterPro" id="IPR036396">
    <property type="entry name" value="Cyt_P450_sf"/>
</dbReference>
<reference evidence="3 4" key="1">
    <citation type="submission" date="2017-02" db="EMBL/GenBank/DDBJ databases">
        <authorList>
            <person name="Peterson S.W."/>
        </authorList>
    </citation>
    <scope>NUCLEOTIDE SEQUENCE [LARGE SCALE GENOMIC DNA]</scope>
    <source>
        <strain evidence="3 4">LMG 22410</strain>
    </source>
</reference>
<dbReference type="GO" id="GO:0005506">
    <property type="term" value="F:iron ion binding"/>
    <property type="evidence" value="ECO:0007669"/>
    <property type="project" value="InterPro"/>
</dbReference>
<evidence type="ECO:0000256" key="1">
    <source>
        <dbReference type="ARBA" id="ARBA00010617"/>
    </source>
</evidence>
<dbReference type="PANTHER" id="PTHR46696">
    <property type="entry name" value="P450, PUTATIVE (EUROFUNG)-RELATED"/>
    <property type="match status" value="1"/>
</dbReference>
<dbReference type="Gene3D" id="1.10.630.10">
    <property type="entry name" value="Cytochrome P450"/>
    <property type="match status" value="1"/>
</dbReference>
<dbReference type="InterPro" id="IPR017972">
    <property type="entry name" value="Cyt_P450_CS"/>
</dbReference>
<dbReference type="GO" id="GO:0004497">
    <property type="term" value="F:monooxygenase activity"/>
    <property type="evidence" value="ECO:0007669"/>
    <property type="project" value="UniProtKB-KW"/>
</dbReference>
<dbReference type="GO" id="GO:0020037">
    <property type="term" value="F:heme binding"/>
    <property type="evidence" value="ECO:0007669"/>
    <property type="project" value="InterPro"/>
</dbReference>
<keyword evidence="2" id="KW-0560">Oxidoreductase</keyword>
<dbReference type="OrthoDB" id="502624at2"/>
<accession>A0A1R4EVD4</accession>
<name>A0A1R4EVD4_9MICO</name>
<sequence length="388" mass="42301">MTSQADRFARAMRADARVVRAAHPFVASMLEAVRRPVMRLPRIGLLVQQTDLVREVMSDTDRFTKNGPGASSDLWTPVLGDRVLVNMHGPDHHAMRRTLQPIFAPGFVNELVREMVEPRWKQAAASLAAGDRVDIAKVTREGASDAIAVLVGLDRGAVDDAMFESVTQITGMVKLTRPRLTDQQAQRARDLLAQLTEHAHAAYAGDESTVPGRMRALGLSEREALGAVGAFILTGTETLAGAIPRITAMLADADWFSQLTDDAAADRAIAESLRWTTPSLATLRSALVDTEIGGAKVQKGDRIVLATYKANRQRGPWDPTSDRVAGLRQLWFGAGEHFCIGAPLAMAQIRTAITALRSVEGRLQATDRTPLRNTVIPSYRSLVMEARR</sequence>
<keyword evidence="2" id="KW-0349">Heme</keyword>
<dbReference type="Proteomes" id="UP000195787">
    <property type="component" value="Unassembled WGS sequence"/>
</dbReference>
<dbReference type="InterPro" id="IPR001128">
    <property type="entry name" value="Cyt_P450"/>
</dbReference>
<keyword evidence="2" id="KW-0503">Monooxygenase</keyword>
<comment type="similarity">
    <text evidence="1 2">Belongs to the cytochrome P450 family.</text>
</comment>
<dbReference type="GO" id="GO:0016705">
    <property type="term" value="F:oxidoreductase activity, acting on paired donors, with incorporation or reduction of molecular oxygen"/>
    <property type="evidence" value="ECO:0007669"/>
    <property type="project" value="InterPro"/>
</dbReference>
<dbReference type="CDD" id="cd00302">
    <property type="entry name" value="cytochrome_P450"/>
    <property type="match status" value="1"/>
</dbReference>
<organism evidence="3 4">
    <name type="scientific">Agrococcus casei LMG 22410</name>
    <dbReference type="NCBI Taxonomy" id="1255656"/>
    <lineage>
        <taxon>Bacteria</taxon>
        <taxon>Bacillati</taxon>
        <taxon>Actinomycetota</taxon>
        <taxon>Actinomycetes</taxon>
        <taxon>Micrococcales</taxon>
        <taxon>Microbacteriaceae</taxon>
        <taxon>Agrococcus</taxon>
    </lineage>
</organism>
<evidence type="ECO:0000313" key="3">
    <source>
        <dbReference type="EMBL" id="SJM47618.1"/>
    </source>
</evidence>
<dbReference type="PROSITE" id="PS00086">
    <property type="entry name" value="CYTOCHROME_P450"/>
    <property type="match status" value="1"/>
</dbReference>
<evidence type="ECO:0000313" key="4">
    <source>
        <dbReference type="Proteomes" id="UP000195787"/>
    </source>
</evidence>
<dbReference type="AlphaFoldDB" id="A0A1R4EVD4"/>
<dbReference type="EMBL" id="FUHU01000004">
    <property type="protein sequence ID" value="SJM47618.1"/>
    <property type="molecule type" value="Genomic_DNA"/>
</dbReference>
<keyword evidence="2" id="KW-0479">Metal-binding</keyword>